<proteinExistence type="predicted"/>
<organism evidence="1 2">
    <name type="scientific">Dermacentor silvarum</name>
    <name type="common">Tick</name>
    <dbReference type="NCBI Taxonomy" id="543639"/>
    <lineage>
        <taxon>Eukaryota</taxon>
        <taxon>Metazoa</taxon>
        <taxon>Ecdysozoa</taxon>
        <taxon>Arthropoda</taxon>
        <taxon>Chelicerata</taxon>
        <taxon>Arachnida</taxon>
        <taxon>Acari</taxon>
        <taxon>Parasitiformes</taxon>
        <taxon>Ixodida</taxon>
        <taxon>Ixodoidea</taxon>
        <taxon>Ixodidae</taxon>
        <taxon>Rhipicephalinae</taxon>
        <taxon>Dermacentor</taxon>
    </lineage>
</organism>
<sequence>MSNAVMIQGSSFSHCVPGPHCSAGLQRLPLPGSDEPPCLALSCNNDVSNTYSLSSASNRAASSTIEVHIDPSLSAAQLGSHLPVPHLRELTSILSNHTEVFAHGEDDLGLYEGVEHAIDLLPDAVPYSRPPYRYSAADRRFLEAQTSTLLCQGIVLPALGPWAFPAVVVSRGSKNRLCANYVPLNKITVSVREEDQAKTAFSTHHSSADLQRSPLPGRPPKRLDYSHSEDIKQCPFLDQRDLVKQRAAGCNQSD</sequence>
<gene>
    <name evidence="1" type="ORF">HPB49_022579</name>
</gene>
<dbReference type="Proteomes" id="UP000821865">
    <property type="component" value="Chromosome 7"/>
</dbReference>
<name>A0ACB8CHQ8_DERSI</name>
<dbReference type="EMBL" id="CM023476">
    <property type="protein sequence ID" value="KAH7942275.1"/>
    <property type="molecule type" value="Genomic_DNA"/>
</dbReference>
<comment type="caution">
    <text evidence="1">The sequence shown here is derived from an EMBL/GenBank/DDBJ whole genome shotgun (WGS) entry which is preliminary data.</text>
</comment>
<evidence type="ECO:0000313" key="1">
    <source>
        <dbReference type="EMBL" id="KAH7942275.1"/>
    </source>
</evidence>
<accession>A0ACB8CHQ8</accession>
<protein>
    <submittedName>
        <fullName evidence="1">Uncharacterized protein</fullName>
    </submittedName>
</protein>
<evidence type="ECO:0000313" key="2">
    <source>
        <dbReference type="Proteomes" id="UP000821865"/>
    </source>
</evidence>
<keyword evidence="2" id="KW-1185">Reference proteome</keyword>
<reference evidence="1" key="1">
    <citation type="submission" date="2020-05" db="EMBL/GenBank/DDBJ databases">
        <title>Large-scale comparative analyses of tick genomes elucidate their genetic diversity and vector capacities.</title>
        <authorList>
            <person name="Jia N."/>
            <person name="Wang J."/>
            <person name="Shi W."/>
            <person name="Du L."/>
            <person name="Sun Y."/>
            <person name="Zhan W."/>
            <person name="Jiang J."/>
            <person name="Wang Q."/>
            <person name="Zhang B."/>
            <person name="Ji P."/>
            <person name="Sakyi L.B."/>
            <person name="Cui X."/>
            <person name="Yuan T."/>
            <person name="Jiang B."/>
            <person name="Yang W."/>
            <person name="Lam T.T.-Y."/>
            <person name="Chang Q."/>
            <person name="Ding S."/>
            <person name="Wang X."/>
            <person name="Zhu J."/>
            <person name="Ruan X."/>
            <person name="Zhao L."/>
            <person name="Wei J."/>
            <person name="Que T."/>
            <person name="Du C."/>
            <person name="Cheng J."/>
            <person name="Dai P."/>
            <person name="Han X."/>
            <person name="Huang E."/>
            <person name="Gao Y."/>
            <person name="Liu J."/>
            <person name="Shao H."/>
            <person name="Ye R."/>
            <person name="Li L."/>
            <person name="Wei W."/>
            <person name="Wang X."/>
            <person name="Wang C."/>
            <person name="Yang T."/>
            <person name="Huo Q."/>
            <person name="Li W."/>
            <person name="Guo W."/>
            <person name="Chen H."/>
            <person name="Zhou L."/>
            <person name="Ni X."/>
            <person name="Tian J."/>
            <person name="Zhou Y."/>
            <person name="Sheng Y."/>
            <person name="Liu T."/>
            <person name="Pan Y."/>
            <person name="Xia L."/>
            <person name="Li J."/>
            <person name="Zhao F."/>
            <person name="Cao W."/>
        </authorList>
    </citation>
    <scope>NUCLEOTIDE SEQUENCE</scope>
    <source>
        <strain evidence="1">Dsil-2018</strain>
    </source>
</reference>